<dbReference type="InterPro" id="IPR051102">
    <property type="entry name" value="IgSF_V-set/TM_domain"/>
</dbReference>
<reference evidence="7" key="1">
    <citation type="journal article" date="2010" name="Science">
        <title>The genome of the Western clawed frog Xenopus tropicalis.</title>
        <authorList>
            <person name="Hellsten U."/>
            <person name="Harland R.M."/>
            <person name="Gilchrist M.J."/>
            <person name="Hendrix D."/>
            <person name="Jurka J."/>
            <person name="Kapitonov V."/>
            <person name="Ovcharenko I."/>
            <person name="Putnam N.H."/>
            <person name="Shu S."/>
            <person name="Taher L."/>
            <person name="Blitz I.L."/>
            <person name="Blumberg B."/>
            <person name="Dichmann D.S."/>
            <person name="Dubchak I."/>
            <person name="Amaya E."/>
            <person name="Detter J.C."/>
            <person name="Fletcher R."/>
            <person name="Gerhard D.S."/>
            <person name="Goodstein D."/>
            <person name="Graves T."/>
            <person name="Grigoriev I.V."/>
            <person name="Grimwood J."/>
            <person name="Kawashima T."/>
            <person name="Lindquist E."/>
            <person name="Lucas S.M."/>
            <person name="Mead P.E."/>
            <person name="Mitros T."/>
            <person name="Ogino H."/>
            <person name="Ohta Y."/>
            <person name="Poliakov A.V."/>
            <person name="Pollet N."/>
            <person name="Robert J."/>
            <person name="Salamov A."/>
            <person name="Sater A.K."/>
            <person name="Schmutz J."/>
            <person name="Terry A."/>
            <person name="Vize P.D."/>
            <person name="Warren W.C."/>
            <person name="Wells D."/>
            <person name="Wills A."/>
            <person name="Wilson R.K."/>
            <person name="Zimmerman L.B."/>
            <person name="Zorn A.M."/>
            <person name="Grainger R."/>
            <person name="Grammer T."/>
            <person name="Khokha M.K."/>
            <person name="Richardson P.M."/>
            <person name="Rokhsar D.S."/>
        </authorList>
    </citation>
    <scope>NUCLEOTIDE SEQUENCE [LARGE SCALE GENOMIC DNA]</scope>
    <source>
        <strain evidence="7">Nigerian</strain>
    </source>
</reference>
<keyword evidence="5" id="KW-1133">Transmembrane helix</keyword>
<sequence>MEAPMPVRSLRKEQLRGQQGAKPQPPCLSLWHIKRVSCGWYSALLYSRCMRGVPVQVQCQVAGYSGSLALSWYLTGPDGQRAELLSLQRDGALVVGQTYRERHNKGLLLAQKMEGGLFSLTVGQVGARDRGKYTCQATEWHIGQDSNWSRMGTRSAERELDVTPLGPSLSVGLSVRSSQVVAGSTIRLSCRVSVGTGYSLLGKPMSWSWHYRNSSDASGEFQQLVQRHYTGTMAWHDSMPGFQGKVELGISVGTSTLTVYNIERGQAGLYYCKVGILSDQSDATSNRLAIRVTVPESQIQLETAPAELLLARGQDEMSISCHAHSRVPGAQMRVTWRFLPPGGAAAQEIVSSTQEGFLTYGSELPPALRPRILSERHPPDTYTLRIIRPSQGQWGSYQCAASEWLLEGSGNWAKLGEKNSRPVPVQFRDSEETLHIPKMNTTVEVTEAEDVALHCPLGDVRSLAFRYSLSWYFMASGSGTSRLIYQAGWDGVTVSEESLAKRLRLVAPTRGNYSLILQRVGQEDAGLYHCHVEEWRLGPEEEEWRPKAADSSGFHKLKVIAPGAGLTLNSTNLTLLALQGGQNITLPCQVLSLSGTGSALSVAWWKSSGPGQQEQLLFAVSYEGQFTYPRQGELEGSQLQFERPSKLLFLLRIMQPGLGSSGTYHCRVSEWLSSPRGTPYLHTERRAGNISVTFLPDQSGSAQICTVASIFHLLLGATVLLLLLVTIMLILWGRRWGRRVGSTRVKGQKGHRGLWFFTNMADPPINGGAETEEREPMGLAQYEATTA</sequence>
<dbReference type="InterPro" id="IPR013106">
    <property type="entry name" value="Ig_V-set"/>
</dbReference>
<keyword evidence="5" id="KW-0812">Transmembrane</keyword>
<dbReference type="InterPro" id="IPR013783">
    <property type="entry name" value="Ig-like_fold"/>
</dbReference>
<dbReference type="AlphaFoldDB" id="A0A803J919"/>
<dbReference type="GeneTree" id="ENSGT00940000155177"/>
<reference evidence="7" key="2">
    <citation type="submission" date="2021-03" db="UniProtKB">
        <authorList>
            <consortium name="Ensembl"/>
        </authorList>
    </citation>
    <scope>IDENTIFICATION</scope>
</reference>
<name>A0A803J919_XENTR</name>
<dbReference type="SUPFAM" id="SSF48726">
    <property type="entry name" value="Immunoglobulin"/>
    <property type="match status" value="5"/>
</dbReference>
<dbReference type="Pfam" id="PF07686">
    <property type="entry name" value="V-set"/>
    <property type="match status" value="2"/>
</dbReference>
<dbReference type="InParanoid" id="A0A803J919"/>
<evidence type="ECO:0000256" key="5">
    <source>
        <dbReference type="SAM" id="Phobius"/>
    </source>
</evidence>
<dbReference type="SMART" id="SM00406">
    <property type="entry name" value="IGv"/>
    <property type="match status" value="4"/>
</dbReference>
<evidence type="ECO:0000256" key="2">
    <source>
        <dbReference type="ARBA" id="ARBA00023157"/>
    </source>
</evidence>
<dbReference type="PANTHER" id="PTHR12207:SF31">
    <property type="entry name" value="V-SET AND TRANSMEMBRANE DOMAIN-CONTAINING PROTEIN 2-LIKE PROTEIN"/>
    <property type="match status" value="1"/>
</dbReference>
<keyword evidence="5" id="KW-0472">Membrane</keyword>
<dbReference type="PANTHER" id="PTHR12207">
    <property type="entry name" value="V-SET AND TRANSMEMBRANE DOMAIN-CONTAINING PROTEIN"/>
    <property type="match status" value="1"/>
</dbReference>
<evidence type="ECO:0000256" key="1">
    <source>
        <dbReference type="ARBA" id="ARBA00022729"/>
    </source>
</evidence>
<keyword evidence="3" id="KW-0393">Immunoglobulin domain</keyword>
<keyword evidence="1" id="KW-0732">Signal</keyword>
<evidence type="ECO:0000259" key="6">
    <source>
        <dbReference type="PROSITE" id="PS50835"/>
    </source>
</evidence>
<dbReference type="InterPro" id="IPR036179">
    <property type="entry name" value="Ig-like_dom_sf"/>
</dbReference>
<accession>A0A803J919</accession>
<keyword evidence="2" id="KW-1015">Disulfide bond</keyword>
<dbReference type="InterPro" id="IPR007110">
    <property type="entry name" value="Ig-like_dom"/>
</dbReference>
<dbReference type="InterPro" id="IPR003599">
    <property type="entry name" value="Ig_sub"/>
</dbReference>
<dbReference type="Ensembl" id="ENSXETT00000120484">
    <property type="protein sequence ID" value="ENSXETP00000104362"/>
    <property type="gene ID" value="ENSXETG00000043768"/>
</dbReference>
<feature type="region of interest" description="Disordered" evidence="4">
    <location>
        <begin position="765"/>
        <end position="787"/>
    </location>
</feature>
<dbReference type="Gene3D" id="2.60.40.10">
    <property type="entry name" value="Immunoglobulins"/>
    <property type="match status" value="5"/>
</dbReference>
<feature type="domain" description="Ig-like" evidence="6">
    <location>
        <begin position="437"/>
        <end position="533"/>
    </location>
</feature>
<evidence type="ECO:0000256" key="3">
    <source>
        <dbReference type="ARBA" id="ARBA00023319"/>
    </source>
</evidence>
<evidence type="ECO:0000256" key="4">
    <source>
        <dbReference type="SAM" id="MobiDB-lite"/>
    </source>
</evidence>
<feature type="domain" description="Ig-like" evidence="6">
    <location>
        <begin position="52"/>
        <end position="163"/>
    </location>
</feature>
<feature type="region of interest" description="Disordered" evidence="4">
    <location>
        <begin position="1"/>
        <end position="23"/>
    </location>
</feature>
<feature type="domain" description="Ig-like" evidence="6">
    <location>
        <begin position="295"/>
        <end position="402"/>
    </location>
</feature>
<organism evidence="7">
    <name type="scientific">Xenopus tropicalis</name>
    <name type="common">Western clawed frog</name>
    <name type="synonym">Silurana tropicalis</name>
    <dbReference type="NCBI Taxonomy" id="8364"/>
    <lineage>
        <taxon>Eukaryota</taxon>
        <taxon>Metazoa</taxon>
        <taxon>Chordata</taxon>
        <taxon>Craniata</taxon>
        <taxon>Vertebrata</taxon>
        <taxon>Euteleostomi</taxon>
        <taxon>Amphibia</taxon>
        <taxon>Batrachia</taxon>
        <taxon>Anura</taxon>
        <taxon>Pipoidea</taxon>
        <taxon>Pipidae</taxon>
        <taxon>Xenopodinae</taxon>
        <taxon>Xenopus</taxon>
        <taxon>Silurana</taxon>
    </lineage>
</organism>
<dbReference type="PROSITE" id="PS50835">
    <property type="entry name" value="IG_LIKE"/>
    <property type="match status" value="5"/>
</dbReference>
<evidence type="ECO:0000313" key="7">
    <source>
        <dbReference type="Ensembl" id="ENSXETP00000104362"/>
    </source>
</evidence>
<protein>
    <recommendedName>
        <fullName evidence="6">Ig-like domain-containing protein</fullName>
    </recommendedName>
</protein>
<feature type="domain" description="Ig-like" evidence="6">
    <location>
        <begin position="562"/>
        <end position="669"/>
    </location>
</feature>
<feature type="domain" description="Ig-like" evidence="6">
    <location>
        <begin position="167"/>
        <end position="289"/>
    </location>
</feature>
<feature type="transmembrane region" description="Helical" evidence="5">
    <location>
        <begin position="710"/>
        <end position="732"/>
    </location>
</feature>
<dbReference type="SMART" id="SM00409">
    <property type="entry name" value="IG"/>
    <property type="match status" value="5"/>
</dbReference>
<proteinExistence type="predicted"/>